<dbReference type="InterPro" id="IPR058739">
    <property type="entry name" value="NicX"/>
</dbReference>
<keyword evidence="3" id="KW-1185">Reference proteome</keyword>
<evidence type="ECO:0000313" key="3">
    <source>
        <dbReference type="Proteomes" id="UP000190285"/>
    </source>
</evidence>
<dbReference type="AlphaFoldDB" id="A0A1T5L2Z7"/>
<protein>
    <recommendedName>
        <fullName evidence="4">Leucyl aminopeptidase (Aminopeptidase T)</fullName>
    </recommendedName>
</protein>
<gene>
    <name evidence="2" type="ORF">SAMN02194393_02417</name>
</gene>
<organism evidence="2 3">
    <name type="scientific">Maledivibacter halophilus</name>
    <dbReference type="NCBI Taxonomy" id="36842"/>
    <lineage>
        <taxon>Bacteria</taxon>
        <taxon>Bacillati</taxon>
        <taxon>Bacillota</taxon>
        <taxon>Clostridia</taxon>
        <taxon>Peptostreptococcales</taxon>
        <taxon>Caminicellaceae</taxon>
        <taxon>Maledivibacter</taxon>
    </lineage>
</organism>
<dbReference type="InterPro" id="IPR052170">
    <property type="entry name" value="M29_Exopeptidase"/>
</dbReference>
<dbReference type="RefSeq" id="WP_079491926.1">
    <property type="nucleotide sequence ID" value="NZ_FUZT01000005.1"/>
</dbReference>
<dbReference type="PANTHER" id="PTHR34448">
    <property type="entry name" value="AMINOPEPTIDASE"/>
    <property type="match status" value="1"/>
</dbReference>
<accession>A0A1T5L2Z7</accession>
<dbReference type="SUPFAM" id="SSF144052">
    <property type="entry name" value="Thermophilic metalloprotease-like"/>
    <property type="match status" value="1"/>
</dbReference>
<proteinExistence type="predicted"/>
<evidence type="ECO:0000313" key="2">
    <source>
        <dbReference type="EMBL" id="SKC70313.1"/>
    </source>
</evidence>
<dbReference type="Pfam" id="PF26233">
    <property type="entry name" value="NicX"/>
    <property type="match status" value="1"/>
</dbReference>
<evidence type="ECO:0000256" key="1">
    <source>
        <dbReference type="ARBA" id="ARBA00022723"/>
    </source>
</evidence>
<dbReference type="Proteomes" id="UP000190285">
    <property type="component" value="Unassembled WGS sequence"/>
</dbReference>
<name>A0A1T5L2Z7_9FIRM</name>
<dbReference type="PANTHER" id="PTHR34448:SF1">
    <property type="entry name" value="BLL6088 PROTEIN"/>
    <property type="match status" value="1"/>
</dbReference>
<dbReference type="STRING" id="36842.SAMN02194393_02417"/>
<dbReference type="OrthoDB" id="9803993at2"/>
<dbReference type="GO" id="GO:0046872">
    <property type="term" value="F:metal ion binding"/>
    <property type="evidence" value="ECO:0007669"/>
    <property type="project" value="UniProtKB-KW"/>
</dbReference>
<keyword evidence="1" id="KW-0479">Metal-binding</keyword>
<dbReference type="EMBL" id="FUZT01000005">
    <property type="protein sequence ID" value="SKC70313.1"/>
    <property type="molecule type" value="Genomic_DNA"/>
</dbReference>
<evidence type="ECO:0008006" key="4">
    <source>
        <dbReference type="Google" id="ProtNLM"/>
    </source>
</evidence>
<reference evidence="2 3" key="1">
    <citation type="submission" date="2017-02" db="EMBL/GenBank/DDBJ databases">
        <authorList>
            <person name="Peterson S.W."/>
        </authorList>
    </citation>
    <scope>NUCLEOTIDE SEQUENCE [LARGE SCALE GENOMIC DNA]</scope>
    <source>
        <strain evidence="2 3">M1</strain>
    </source>
</reference>
<sequence>MELALGIENTKDYLSFETNRAAYKLVKDVMLVKEGENVLISADSSTDMRVVEATANAVYAINGNPVVVYYPTAPNACQEPNGIVGGAVSNAEVWIEYAYANLMHTPSWKKALKNGCRYICATGMDVQMIVNTVGKVNYPILVELGECLKRIVENANEIVIKSDNGTHLVAKNEGRKVRHSGQLATQKGYPIMVGGQISWCPIETTINGTLVFDAALWPPYDLGILQDDVKIEFKDGIAVKIEGGKDAEKFKRWLEDLDDTNMYRLAHYSLGFNPGVTKATGRIVEDERIFGCMEFGMGSQGAMIMGECWSAASHTDGVVSSPTIILDGEILEKDGVYLHPEVVGLCKKLGVQGY</sequence>